<name>A0AAV4X7P3_CAEEX</name>
<comment type="caution">
    <text evidence="1">The sequence shown here is derived from an EMBL/GenBank/DDBJ whole genome shotgun (WGS) entry which is preliminary data.</text>
</comment>
<protein>
    <submittedName>
        <fullName evidence="1">Uncharacterized protein</fullName>
    </submittedName>
</protein>
<organism evidence="1 2">
    <name type="scientific">Caerostris extrusa</name>
    <name type="common">Bark spider</name>
    <name type="synonym">Caerostris bankana</name>
    <dbReference type="NCBI Taxonomy" id="172846"/>
    <lineage>
        <taxon>Eukaryota</taxon>
        <taxon>Metazoa</taxon>
        <taxon>Ecdysozoa</taxon>
        <taxon>Arthropoda</taxon>
        <taxon>Chelicerata</taxon>
        <taxon>Arachnida</taxon>
        <taxon>Araneae</taxon>
        <taxon>Araneomorphae</taxon>
        <taxon>Entelegynae</taxon>
        <taxon>Araneoidea</taxon>
        <taxon>Araneidae</taxon>
        <taxon>Caerostris</taxon>
    </lineage>
</organism>
<proteinExistence type="predicted"/>
<dbReference type="EMBL" id="BPLR01017298">
    <property type="protein sequence ID" value="GIY90185.1"/>
    <property type="molecule type" value="Genomic_DNA"/>
</dbReference>
<evidence type="ECO:0000313" key="1">
    <source>
        <dbReference type="EMBL" id="GIY90185.1"/>
    </source>
</evidence>
<reference evidence="1 2" key="1">
    <citation type="submission" date="2021-06" db="EMBL/GenBank/DDBJ databases">
        <title>Caerostris extrusa draft genome.</title>
        <authorList>
            <person name="Kono N."/>
            <person name="Arakawa K."/>
        </authorList>
    </citation>
    <scope>NUCLEOTIDE SEQUENCE [LARGE SCALE GENOMIC DNA]</scope>
</reference>
<evidence type="ECO:0000313" key="2">
    <source>
        <dbReference type="Proteomes" id="UP001054945"/>
    </source>
</evidence>
<dbReference type="AlphaFoldDB" id="A0AAV4X7P3"/>
<accession>A0AAV4X7P3</accession>
<dbReference type="Proteomes" id="UP001054945">
    <property type="component" value="Unassembled WGS sequence"/>
</dbReference>
<keyword evidence="2" id="KW-1185">Reference proteome</keyword>
<sequence length="103" mass="11388">MTACSRISDIFSSLSTPDLPLERPHCVLLATFPEVKGCSCSIININDSMQQNQLISSPPFRPPDLPLERPHCVLLPTFPEVKGWFALTPCYFFSCLGTSRTTG</sequence>
<gene>
    <name evidence="1" type="ORF">CEXT_727291</name>
</gene>